<reference evidence="4 5" key="1">
    <citation type="journal article" date="2011" name="Science">
        <title>Comparative functional genomics of the fission yeasts.</title>
        <authorList>
            <person name="Rhind N."/>
            <person name="Chen Z."/>
            <person name="Yassour M."/>
            <person name="Thompson D.A."/>
            <person name="Haas B.J."/>
            <person name="Habib N."/>
            <person name="Wapinski I."/>
            <person name="Roy S."/>
            <person name="Lin M.F."/>
            <person name="Heiman D.I."/>
            <person name="Young S.K."/>
            <person name="Furuya K."/>
            <person name="Guo Y."/>
            <person name="Pidoux A."/>
            <person name="Chen H.M."/>
            <person name="Robbertse B."/>
            <person name="Goldberg J.M."/>
            <person name="Aoki K."/>
            <person name="Bayne E.H."/>
            <person name="Berlin A.M."/>
            <person name="Desjardins C.A."/>
            <person name="Dobbs E."/>
            <person name="Dukaj L."/>
            <person name="Fan L."/>
            <person name="FitzGerald M.G."/>
            <person name="French C."/>
            <person name="Gujja S."/>
            <person name="Hansen K."/>
            <person name="Keifenheim D."/>
            <person name="Levin J.Z."/>
            <person name="Mosher R.A."/>
            <person name="Mueller C.A."/>
            <person name="Pfiffner J."/>
            <person name="Priest M."/>
            <person name="Russ C."/>
            <person name="Smialowska A."/>
            <person name="Swoboda P."/>
            <person name="Sykes S.M."/>
            <person name="Vaughn M."/>
            <person name="Vengrova S."/>
            <person name="Yoder R."/>
            <person name="Zeng Q."/>
            <person name="Allshire R."/>
            <person name="Baulcombe D."/>
            <person name="Birren B.W."/>
            <person name="Brown W."/>
            <person name="Ekwall K."/>
            <person name="Kellis M."/>
            <person name="Leatherwood J."/>
            <person name="Levin H."/>
            <person name="Margalit H."/>
            <person name="Martienssen R."/>
            <person name="Nieduszynski C.A."/>
            <person name="Spatafora J.W."/>
            <person name="Friedman N."/>
            <person name="Dalgaard J.Z."/>
            <person name="Baumann P."/>
            <person name="Niki H."/>
            <person name="Regev A."/>
            <person name="Nusbaum C."/>
        </authorList>
    </citation>
    <scope>NUCLEOTIDE SEQUENCE [LARGE SCALE GENOMIC DNA]</scope>
    <source>
        <strain evidence="5">yFS286</strain>
    </source>
</reference>
<dbReference type="HOGENOM" id="CLU_280203_0_0_1"/>
<dbReference type="GO" id="GO:0048487">
    <property type="term" value="F:beta-tubulin binding"/>
    <property type="evidence" value="ECO:0007669"/>
    <property type="project" value="InterPro"/>
</dbReference>
<dbReference type="InterPro" id="IPR058033">
    <property type="entry name" value="ARM_TBCD_2nd"/>
</dbReference>
<evidence type="ECO:0000259" key="3">
    <source>
        <dbReference type="Pfam" id="PF25767"/>
    </source>
</evidence>
<evidence type="ECO:0000313" key="5">
    <source>
        <dbReference type="Proteomes" id="UP000016088"/>
    </source>
</evidence>
<dbReference type="InterPro" id="IPR011989">
    <property type="entry name" value="ARM-like"/>
</dbReference>
<dbReference type="Proteomes" id="UP000016088">
    <property type="component" value="Unassembled WGS sequence"/>
</dbReference>
<dbReference type="Gene3D" id="1.25.10.10">
    <property type="entry name" value="Leucine-rich Repeat Variant"/>
    <property type="match status" value="1"/>
</dbReference>
<dbReference type="Pfam" id="PF23579">
    <property type="entry name" value="ARM_TBCD"/>
    <property type="match status" value="1"/>
</dbReference>
<keyword evidence="5" id="KW-1185">Reference proteome</keyword>
<proteinExistence type="predicted"/>
<dbReference type="GO" id="GO:0007023">
    <property type="term" value="P:post-chaperonin tubulin folding pathway"/>
    <property type="evidence" value="ECO:0007669"/>
    <property type="project" value="InterPro"/>
</dbReference>
<keyword evidence="1" id="KW-0143">Chaperone</keyword>
<accession>S9PXZ6</accession>
<feature type="domain" description="Tubulin-folding cofactor D ARM repeats" evidence="3">
    <location>
        <begin position="302"/>
        <end position="496"/>
    </location>
</feature>
<organism evidence="4 5">
    <name type="scientific">Schizosaccharomyces octosporus (strain yFS286)</name>
    <name type="common">Fission yeast</name>
    <name type="synonym">Octosporomyces octosporus</name>
    <dbReference type="NCBI Taxonomy" id="483514"/>
    <lineage>
        <taxon>Eukaryota</taxon>
        <taxon>Fungi</taxon>
        <taxon>Dikarya</taxon>
        <taxon>Ascomycota</taxon>
        <taxon>Taphrinomycotina</taxon>
        <taxon>Schizosaccharomycetes</taxon>
        <taxon>Schizosaccharomycetales</taxon>
        <taxon>Schizosaccharomycetaceae</taxon>
        <taxon>Schizosaccharomyces</taxon>
    </lineage>
</organism>
<gene>
    <name evidence="4" type="ORF">SOCG_00093</name>
</gene>
<dbReference type="GO" id="GO:0005096">
    <property type="term" value="F:GTPase activator activity"/>
    <property type="evidence" value="ECO:0007669"/>
    <property type="project" value="InterPro"/>
</dbReference>
<sequence>MEFDEETSGFLIPHEEKFLSGFIYSIGSFCKSLETADDPSGKQRLCDEVLEYVQGCQQQPTLLDKILSKYVPILSSYVHSNESLDNLLSSLVVYNFCRIRGLKVIRVLFPTEVQQVEILYHFLKNEEILSWQTIYVNLLWLSQLLNIPFPLSSIEQSSNLQQRIVSLSLFFLDRSGLEREAASLVLARLLSRQDCVHLLPNILQSTIDLWDSKNLFYKIGFVSSVAANLKICQREDFLDYASNVVSFLRFVQASNSSSKSTAIHKLLSKCYARVGLLLVPIKASSSWKYDPFIPDSFHSLPQDTEISVHTYLEEIIDFLLSSVEYSDTFVRWSAAKGLARIVERLPWYLAEQVIDAVIVLTLDNTFLNPIYNTVNVSITFPDLWHGSILFFARLANMRLLKYKTILHILPLIELGLSYEIRVGTRVSGQSIRDASCYFIWSLYRSYSRKDIEPVQLNIVINLLQTVLFDREVNIRRAATAALFEIVGRHASVPDGLNLISLLNYTSVSDISNCYCVYTLEVAKNPHFRTCIYQKLLQNLHHFDSKIQNLSDACLYRLFSIYNEEAPMNLPFLKDRLSTGNIDHAYGDFLAIGSTLRCLLDQDYSMVIDEVGPLLEYGTYMPVDRFSRSQKTKLLSGVCRLINSVFSSRCEFEKNITDLAFNCIRTAISLREECITEDISSAFNSLIQHDSSGSYLSELMSSYNINSSPEEFSTIVSIIEKLPDIDMSHQESIVLYLKTAYCSKNISIELQSSIVSAFKGLCQSVYKKSTINTINEFTTFLISISYNYKVDTRGDVGSWVRKQSLLVFNRLITLDSQFQKLLKSQVSLIFSFMVRQAFDKIDNLRLLALQCLNDLRRHPVLKYDEGLQNTIQNSYTCEIESFKKFKKEDSKIRFLECPAFREDAFKGIVTFTGNGFGDGKVFFCYNGYKHYVRKLIDFRDESHSEHELSKQDIFELYIKFLTSKEEDNRSYYQVVSSFTSLSLSGIFEKFISSKPVIRVAFLAQQRATKCTSTAGVIIILNMLRSFLISKYKTLALYSLKYTSNFLAHSRENVRLQAADIIFFAIQAKITSFIPEEIIVEFVSLDWYAPSRTNAKFVKGFRQLIQLKIEQDEQSSK</sequence>
<dbReference type="Pfam" id="PF25767">
    <property type="entry name" value="ARM_TBCD_2nd"/>
    <property type="match status" value="1"/>
</dbReference>
<dbReference type="GeneID" id="25029077"/>
<dbReference type="PANTHER" id="PTHR12658:SF0">
    <property type="entry name" value="TUBULIN-SPECIFIC CHAPERONE D"/>
    <property type="match status" value="1"/>
</dbReference>
<evidence type="ECO:0000259" key="2">
    <source>
        <dbReference type="Pfam" id="PF12612"/>
    </source>
</evidence>
<dbReference type="GO" id="GO:0031122">
    <property type="term" value="P:cytoplasmic microtubule organization"/>
    <property type="evidence" value="ECO:0007669"/>
    <property type="project" value="EnsemblFungi"/>
</dbReference>
<dbReference type="GO" id="GO:0007021">
    <property type="term" value="P:tubulin complex assembly"/>
    <property type="evidence" value="ECO:0007669"/>
    <property type="project" value="InterPro"/>
</dbReference>
<dbReference type="PANTHER" id="PTHR12658">
    <property type="entry name" value="BETA-TUBULIN COFACTOR D"/>
    <property type="match status" value="1"/>
</dbReference>
<evidence type="ECO:0000256" key="1">
    <source>
        <dbReference type="ARBA" id="ARBA00023186"/>
    </source>
</evidence>
<dbReference type="InterPro" id="IPR016024">
    <property type="entry name" value="ARM-type_fold"/>
</dbReference>
<dbReference type="InterPro" id="IPR022577">
    <property type="entry name" value="TBCD_C"/>
</dbReference>
<dbReference type="AlphaFoldDB" id="S9PXZ6"/>
<protein>
    <submittedName>
        <fullName evidence="4">Tubulin specific chaperone cofactor D</fullName>
    </submittedName>
</protein>
<dbReference type="OrthoDB" id="10253476at2759"/>
<dbReference type="eggNOG" id="KOG1943">
    <property type="taxonomic scope" value="Eukaryota"/>
</dbReference>
<name>S9PXZ6_SCHOY</name>
<dbReference type="OMA" id="EPHEAWH"/>
<dbReference type="GO" id="GO:0015630">
    <property type="term" value="C:microtubule cytoskeleton"/>
    <property type="evidence" value="ECO:0007669"/>
    <property type="project" value="EnsemblFungi"/>
</dbReference>
<feature type="domain" description="Tubulin-folding cofactor D C-terminal" evidence="2">
    <location>
        <begin position="828"/>
        <end position="1012"/>
    </location>
</feature>
<evidence type="ECO:0000313" key="4">
    <source>
        <dbReference type="EMBL" id="EPX72328.1"/>
    </source>
</evidence>
<dbReference type="RefSeq" id="XP_013017967.1">
    <property type="nucleotide sequence ID" value="XM_013162513.1"/>
</dbReference>
<dbReference type="InterPro" id="IPR033162">
    <property type="entry name" value="TBCD"/>
</dbReference>
<dbReference type="SUPFAM" id="SSF48371">
    <property type="entry name" value="ARM repeat"/>
    <property type="match status" value="1"/>
</dbReference>
<dbReference type="VEuPathDB" id="FungiDB:SOCG_00093"/>
<dbReference type="EMBL" id="KE503207">
    <property type="protein sequence ID" value="EPX72328.1"/>
    <property type="molecule type" value="Genomic_DNA"/>
</dbReference>
<dbReference type="Pfam" id="PF12612">
    <property type="entry name" value="TFCD_C"/>
    <property type="match status" value="1"/>
</dbReference>